<dbReference type="Proteomes" id="UP000295096">
    <property type="component" value="Unassembled WGS sequence"/>
</dbReference>
<sequence>MAESEEDATRAFRDLVNMNAAALRRWLDTEESRSVGMTHEGEHEAVGHQSGRRILAILEGEEAEEAFLHKVVGYVRRHLAQRPDGEIEHTRWRYSLMNWGHDPMQDSDTQSEAHAAQDAAEQGDETAMQDTQQDDGATREEPAPRRRATRTRRAAPEADGAEAAPRKPRARRAAA</sequence>
<reference evidence="2 3" key="1">
    <citation type="journal article" date="2016" name="J. Microbiol.">
        <title>Dankookia rubra gen. nov., sp. nov., an alphaproteobacterium isolated from sediment of a shallow stream.</title>
        <authorList>
            <person name="Kim W.H."/>
            <person name="Kim D.H."/>
            <person name="Kang K."/>
            <person name="Ahn T.Y."/>
        </authorList>
    </citation>
    <scope>NUCLEOTIDE SEQUENCE [LARGE SCALE GENOMIC DNA]</scope>
    <source>
        <strain evidence="2 3">JCM30602</strain>
    </source>
</reference>
<name>A0A4R5QGJ5_9PROT</name>
<dbReference type="OrthoDB" id="513524at2"/>
<evidence type="ECO:0000313" key="2">
    <source>
        <dbReference type="EMBL" id="TDH61858.1"/>
    </source>
</evidence>
<evidence type="ECO:0000313" key="3">
    <source>
        <dbReference type="Proteomes" id="UP000295096"/>
    </source>
</evidence>
<feature type="region of interest" description="Disordered" evidence="1">
    <location>
        <begin position="103"/>
        <end position="175"/>
    </location>
</feature>
<dbReference type="AlphaFoldDB" id="A0A4R5QGJ5"/>
<feature type="compositionally biased region" description="Basic residues" evidence="1">
    <location>
        <begin position="166"/>
        <end position="175"/>
    </location>
</feature>
<evidence type="ECO:0000256" key="1">
    <source>
        <dbReference type="SAM" id="MobiDB-lite"/>
    </source>
</evidence>
<comment type="caution">
    <text evidence="2">The sequence shown here is derived from an EMBL/GenBank/DDBJ whole genome shotgun (WGS) entry which is preliminary data.</text>
</comment>
<proteinExistence type="predicted"/>
<gene>
    <name evidence="2" type="ORF">E2C06_14605</name>
</gene>
<organism evidence="2 3">
    <name type="scientific">Dankookia rubra</name>
    <dbReference type="NCBI Taxonomy" id="1442381"/>
    <lineage>
        <taxon>Bacteria</taxon>
        <taxon>Pseudomonadati</taxon>
        <taxon>Pseudomonadota</taxon>
        <taxon>Alphaproteobacteria</taxon>
        <taxon>Acetobacterales</taxon>
        <taxon>Roseomonadaceae</taxon>
        <taxon>Dankookia</taxon>
    </lineage>
</organism>
<dbReference type="EMBL" id="SMSJ01000017">
    <property type="protein sequence ID" value="TDH61858.1"/>
    <property type="molecule type" value="Genomic_DNA"/>
</dbReference>
<protein>
    <submittedName>
        <fullName evidence="2">DUF3140 domain-containing protein</fullName>
    </submittedName>
</protein>
<dbReference type="InterPro" id="IPR021487">
    <property type="entry name" value="DUF3140"/>
</dbReference>
<accession>A0A4R5QGJ5</accession>
<keyword evidence="3" id="KW-1185">Reference proteome</keyword>
<feature type="non-terminal residue" evidence="2">
    <location>
        <position position="175"/>
    </location>
</feature>
<dbReference type="PANTHER" id="PTHR40630:SF1">
    <property type="entry name" value="DNA-BINDING PROTEIN"/>
    <property type="match status" value="1"/>
</dbReference>
<dbReference type="PANTHER" id="PTHR40630">
    <property type="entry name" value="POSSIBLE DNA-BINDING PROTEIN"/>
    <property type="match status" value="1"/>
</dbReference>
<dbReference type="Pfam" id="PF11338">
    <property type="entry name" value="DUF3140"/>
    <property type="match status" value="1"/>
</dbReference>